<dbReference type="RefSeq" id="WP_176069609.1">
    <property type="nucleotide sequence ID" value="NZ_JABWMJ010000006.1"/>
</dbReference>
<keyword evidence="2" id="KW-1185">Reference proteome</keyword>
<comment type="caution">
    <text evidence="1">The sequence shown here is derived from an EMBL/GenBank/DDBJ whole genome shotgun (WGS) entry which is preliminary data.</text>
</comment>
<name>A0A7Y6NP78_9BURK</name>
<dbReference type="EMBL" id="JABWMJ010000006">
    <property type="protein sequence ID" value="NUZ06746.1"/>
    <property type="molecule type" value="Genomic_DNA"/>
</dbReference>
<dbReference type="Gene3D" id="3.40.50.300">
    <property type="entry name" value="P-loop containing nucleotide triphosphate hydrolases"/>
    <property type="match status" value="1"/>
</dbReference>
<reference evidence="1 2" key="1">
    <citation type="submission" date="2020-06" db="EMBL/GenBank/DDBJ databases">
        <title>Schlegella sp. ID0723 isolated from air conditioner.</title>
        <authorList>
            <person name="Kim D.Y."/>
            <person name="Kim D.-U."/>
        </authorList>
    </citation>
    <scope>NUCLEOTIDE SEQUENCE [LARGE SCALE GENOMIC DNA]</scope>
    <source>
        <strain evidence="1 2">ID0723</strain>
    </source>
</reference>
<dbReference type="Pfam" id="PF13481">
    <property type="entry name" value="AAA_25"/>
    <property type="match status" value="1"/>
</dbReference>
<protein>
    <submittedName>
        <fullName evidence="1">AAA family ATPase</fullName>
    </submittedName>
</protein>
<evidence type="ECO:0000313" key="1">
    <source>
        <dbReference type="EMBL" id="NUZ06746.1"/>
    </source>
</evidence>
<proteinExistence type="predicted"/>
<organism evidence="1 2">
    <name type="scientific">Piscinibacter koreensis</name>
    <dbReference type="NCBI Taxonomy" id="2742824"/>
    <lineage>
        <taxon>Bacteria</taxon>
        <taxon>Pseudomonadati</taxon>
        <taxon>Pseudomonadota</taxon>
        <taxon>Betaproteobacteria</taxon>
        <taxon>Burkholderiales</taxon>
        <taxon>Sphaerotilaceae</taxon>
        <taxon>Piscinibacter</taxon>
    </lineage>
</organism>
<sequence length="386" mass="40972">MSGVDKIARLTDDGVVLVRGSDISPQPISWLWRDWLARGKVHILAGAAGQGKTTIAMALVATVTSGGRWPDGSRAEQGNVLIWSGEDDPADTLLPRLMAAGADRSRVYFVRGARIAGEEVPFDPARDLVQLTSQAKAIGDVRLVIVDPVVSAVAGDTHKNGEVRRGLQPLVDLAANVGAALLGISHFSKGSAGREPTERVTGSLAFGAVARVVMYAAKAKSEEEGTDRRVFGRSKSNIGPDSGGFEYSLEQVEASPGIEASRVLWGRSVEGSARELLAEAEAEDEPHERNEREEACDFLRDLLAAGPVAAKQVQAEARDAGVSTATLRRAQLELEIKPYKDGVPGGRGGWFWSLPDPRCSPSAKDAHANGVSILGKGEHLEAGEDF</sequence>
<accession>A0A7Y6NP78</accession>
<dbReference type="AlphaFoldDB" id="A0A7Y6NP78"/>
<dbReference type="SUPFAM" id="SSF52540">
    <property type="entry name" value="P-loop containing nucleoside triphosphate hydrolases"/>
    <property type="match status" value="1"/>
</dbReference>
<dbReference type="InterPro" id="IPR027417">
    <property type="entry name" value="P-loop_NTPase"/>
</dbReference>
<dbReference type="Proteomes" id="UP000529637">
    <property type="component" value="Unassembled WGS sequence"/>
</dbReference>
<gene>
    <name evidence="1" type="ORF">HQN59_13335</name>
</gene>
<evidence type="ECO:0000313" key="2">
    <source>
        <dbReference type="Proteomes" id="UP000529637"/>
    </source>
</evidence>